<dbReference type="PANTHER" id="PTHR43340">
    <property type="entry name" value="HYPOXANTHINE-GUANINE PHOSPHORIBOSYLTRANSFERASE"/>
    <property type="match status" value="1"/>
</dbReference>
<feature type="domain" description="Phosphoribosyltransferase" evidence="3">
    <location>
        <begin position="49"/>
        <end position="198"/>
    </location>
</feature>
<dbReference type="InterPro" id="IPR029057">
    <property type="entry name" value="PRTase-like"/>
</dbReference>
<comment type="catalytic activity">
    <reaction evidence="2">
        <text>IMP + diphosphate = hypoxanthine + 5-phospho-alpha-D-ribose 1-diphosphate</text>
        <dbReference type="Rhea" id="RHEA:17973"/>
        <dbReference type="ChEBI" id="CHEBI:17368"/>
        <dbReference type="ChEBI" id="CHEBI:33019"/>
        <dbReference type="ChEBI" id="CHEBI:58017"/>
        <dbReference type="ChEBI" id="CHEBI:58053"/>
        <dbReference type="EC" id="2.4.2.8"/>
    </reaction>
    <physiologicalReaction direction="right-to-left" evidence="2">
        <dbReference type="Rhea" id="RHEA:17975"/>
    </physiologicalReaction>
</comment>
<keyword evidence="4" id="KW-0328">Glycosyltransferase</keyword>
<dbReference type="GO" id="GO:0046100">
    <property type="term" value="P:hypoxanthine metabolic process"/>
    <property type="evidence" value="ECO:0007669"/>
    <property type="project" value="TreeGrafter"/>
</dbReference>
<dbReference type="GO" id="GO:0006178">
    <property type="term" value="P:guanine salvage"/>
    <property type="evidence" value="ECO:0007669"/>
    <property type="project" value="TreeGrafter"/>
</dbReference>
<dbReference type="EMBL" id="LNXV01000033">
    <property type="protein sequence ID" value="KTC78171.1"/>
    <property type="molecule type" value="Genomic_DNA"/>
</dbReference>
<reference evidence="4 5" key="1">
    <citation type="submission" date="2015-11" db="EMBL/GenBank/DDBJ databases">
        <title>Genomic analysis of 38 Legionella species identifies large and diverse effector repertoires.</title>
        <authorList>
            <person name="Burstein D."/>
            <person name="Amaro F."/>
            <person name="Zusman T."/>
            <person name="Lifshitz Z."/>
            <person name="Cohen O."/>
            <person name="Gilbert J.A."/>
            <person name="Pupko T."/>
            <person name="Shuman H.A."/>
            <person name="Segal G."/>
        </authorList>
    </citation>
    <scope>NUCLEOTIDE SEQUENCE [LARGE SCALE GENOMIC DNA]</scope>
    <source>
        <strain evidence="4 5">ATCC 43878</strain>
    </source>
</reference>
<dbReference type="CDD" id="cd06223">
    <property type="entry name" value="PRTases_typeI"/>
    <property type="match status" value="1"/>
</dbReference>
<evidence type="ECO:0000313" key="5">
    <source>
        <dbReference type="Proteomes" id="UP000054742"/>
    </source>
</evidence>
<dbReference type="InterPro" id="IPR000836">
    <property type="entry name" value="PRTase_dom"/>
</dbReference>
<dbReference type="Proteomes" id="UP000054742">
    <property type="component" value="Unassembled WGS sequence"/>
</dbReference>
<dbReference type="GO" id="GO:0052657">
    <property type="term" value="F:guanine phosphoribosyltransferase activity"/>
    <property type="evidence" value="ECO:0007669"/>
    <property type="project" value="RHEA"/>
</dbReference>
<organism evidence="4 5">
    <name type="scientific">Legionella brunensis</name>
    <dbReference type="NCBI Taxonomy" id="29422"/>
    <lineage>
        <taxon>Bacteria</taxon>
        <taxon>Pseudomonadati</taxon>
        <taxon>Pseudomonadota</taxon>
        <taxon>Gammaproteobacteria</taxon>
        <taxon>Legionellales</taxon>
        <taxon>Legionellaceae</taxon>
        <taxon>Legionella</taxon>
    </lineage>
</organism>
<accession>A0A0W0S4Q8</accession>
<dbReference type="RefSeq" id="WP_058442444.1">
    <property type="nucleotide sequence ID" value="NZ_CAAAHU010000013.1"/>
</dbReference>
<dbReference type="GO" id="GO:0032263">
    <property type="term" value="P:GMP salvage"/>
    <property type="evidence" value="ECO:0007669"/>
    <property type="project" value="TreeGrafter"/>
</dbReference>
<dbReference type="SUPFAM" id="SSF53271">
    <property type="entry name" value="PRTase-like"/>
    <property type="match status" value="1"/>
</dbReference>
<dbReference type="Gene3D" id="3.40.50.2020">
    <property type="match status" value="1"/>
</dbReference>
<name>A0A0W0S4Q8_9GAMM</name>
<dbReference type="PATRIC" id="fig|29422.6.peg.2625"/>
<comment type="catalytic activity">
    <reaction evidence="1">
        <text>GMP + diphosphate = guanine + 5-phospho-alpha-D-ribose 1-diphosphate</text>
        <dbReference type="Rhea" id="RHEA:25424"/>
        <dbReference type="ChEBI" id="CHEBI:16235"/>
        <dbReference type="ChEBI" id="CHEBI:33019"/>
        <dbReference type="ChEBI" id="CHEBI:58017"/>
        <dbReference type="ChEBI" id="CHEBI:58115"/>
        <dbReference type="EC" id="2.4.2.8"/>
    </reaction>
    <physiologicalReaction direction="right-to-left" evidence="1">
        <dbReference type="Rhea" id="RHEA:25426"/>
    </physiologicalReaction>
</comment>
<gene>
    <name evidence="4" type="primary">ppt_2</name>
    <name evidence="4" type="ORF">Lbru_2463</name>
</gene>
<evidence type="ECO:0000313" key="4">
    <source>
        <dbReference type="EMBL" id="KTC78171.1"/>
    </source>
</evidence>
<dbReference type="GO" id="GO:0004422">
    <property type="term" value="F:hypoxanthine phosphoribosyltransferase activity"/>
    <property type="evidence" value="ECO:0007669"/>
    <property type="project" value="TreeGrafter"/>
</dbReference>
<dbReference type="STRING" id="29422.Lbru_2463"/>
<protein>
    <submittedName>
        <fullName evidence="4">Hypoxanthine-guanine phosphoribosyltransferase</fullName>
        <ecNumber evidence="4">2.4.2.8</ecNumber>
    </submittedName>
</protein>
<evidence type="ECO:0000259" key="3">
    <source>
        <dbReference type="Pfam" id="PF00156"/>
    </source>
</evidence>
<dbReference type="Pfam" id="PF00156">
    <property type="entry name" value="Pribosyltran"/>
    <property type="match status" value="1"/>
</dbReference>
<dbReference type="AlphaFoldDB" id="A0A0W0S4Q8"/>
<keyword evidence="5" id="KW-1185">Reference proteome</keyword>
<dbReference type="PANTHER" id="PTHR43340:SF1">
    <property type="entry name" value="HYPOXANTHINE PHOSPHORIBOSYLTRANSFERASE"/>
    <property type="match status" value="1"/>
</dbReference>
<dbReference type="GO" id="GO:0000287">
    <property type="term" value="F:magnesium ion binding"/>
    <property type="evidence" value="ECO:0007669"/>
    <property type="project" value="TreeGrafter"/>
</dbReference>
<evidence type="ECO:0000256" key="1">
    <source>
        <dbReference type="ARBA" id="ARBA00048811"/>
    </source>
</evidence>
<dbReference type="GO" id="GO:0032264">
    <property type="term" value="P:IMP salvage"/>
    <property type="evidence" value="ECO:0007669"/>
    <property type="project" value="TreeGrafter"/>
</dbReference>
<sequence length="279" mass="31328">MKEVILKQLSTIHGLKSTVTKRVWDHAHPVREIDLDKFDQKGDELTEDNIQKRTELLANRLIKEYPDANPVLIGLMDGALPFASLLQTKLNEKGYQYSYTTMQASSYGNKTTTSGELKIASMPKIPLGGRTVFVIDDVCDTGNTYLKIRELLESFGPKKISLVVLVDKVQKRVDNYMPEYVVFEVPSTAFIVGMGLDYFGELRNKLEIRAVDPLSLPNEQELELLNSEASLNEQLRKEIALEKTARPGSSNITIFGGSLEQSIKPDALEDQQVITTTYQ</sequence>
<dbReference type="InterPro" id="IPR050408">
    <property type="entry name" value="HGPRT"/>
</dbReference>
<comment type="caution">
    <text evidence="4">The sequence shown here is derived from an EMBL/GenBank/DDBJ whole genome shotgun (WGS) entry which is preliminary data.</text>
</comment>
<proteinExistence type="predicted"/>
<dbReference type="EC" id="2.4.2.8" evidence="4"/>
<dbReference type="OrthoDB" id="9802824at2"/>
<keyword evidence="4" id="KW-0808">Transferase</keyword>
<dbReference type="GO" id="GO:0005829">
    <property type="term" value="C:cytosol"/>
    <property type="evidence" value="ECO:0007669"/>
    <property type="project" value="TreeGrafter"/>
</dbReference>
<evidence type="ECO:0000256" key="2">
    <source>
        <dbReference type="ARBA" id="ARBA00049402"/>
    </source>
</evidence>